<dbReference type="PRINTS" id="PR01415">
    <property type="entry name" value="ANKYRIN"/>
</dbReference>
<evidence type="ECO:0000256" key="1">
    <source>
        <dbReference type="ARBA" id="ARBA00022737"/>
    </source>
</evidence>
<dbReference type="GO" id="GO:0005829">
    <property type="term" value="C:cytosol"/>
    <property type="evidence" value="ECO:0007669"/>
    <property type="project" value="TreeGrafter"/>
</dbReference>
<dbReference type="PANTHER" id="PTHR46680">
    <property type="entry name" value="NF-KAPPA-B INHIBITOR ALPHA"/>
    <property type="match status" value="1"/>
</dbReference>
<evidence type="ECO:0000313" key="8">
    <source>
        <dbReference type="EMBL" id="JAG87423.1"/>
    </source>
</evidence>
<sequence length="1430" mass="162671">MEFQKLPSSPRTPDGYRLVTLRETINNFDNLKSRGILNDANTLRVLDGITRGGSQVDISEWQDAKKNRSEQNMLVLGRFPTEVPRKGSGVFRKELYSKITLDDVNKEDTLRLSLLVGDIEVIYCLRYSTSQPNLESLIEERKAQFEDPGFSLIVRMLLDSPGTPDEKELDEKEVKDILSYALKTRLESGPAMDVDYAVAVVEIVSNKCKMNVVVSAIDQVDTLLTRPPWEAKRTGMLTKLWEAKLIGMLTTLLSASTNTLAERIPIIEGRFEKILTEAVHRGYVFLVEGLLDMRENIKGQLVRDVDDDGKTLLHYAAEWQSTDHFIQLQRMHFENVCERLFIAYKDSFGLDFVKKLDKHGTSVLHLASFSGRAIFCKILVAEYELQVNAEDYWQQNLLHYAAKGDYGERIVDAFSESFANLVHKKNKKGETPLHVAAIYGNIEMVKEVIVCLSDKGSVKTALKDVDYGGRTPLHLAAREGHAEMVKELLTYGSDPLEERDDGGKTALHYAAMSIINASESVKTLLGHCKSEKEQALLLWVSAARIGTADEIEGLDSNIKRYLKQLKEARKHVNVLKAAACANNPRLTWELLNRGADIGQLPDNAEFSWVRNQVGKLSVQGTDQPTLQDTLGRDVLAECIAAHFLNPYIKSPITVSISGGNGMGKTSLLKLIKAQLLTTAAQLAFPFFSEYEDFGGARKMSLSPTGEIMCQKICQGIAKLIPKGEGSLVYFLEKYRPEHEAVYRSLACMDVDQLLEANERDSKNPGQSMGEVPRVLTVDFNVGNCRGAQEAWAGLAVEITKQIEASMSRAQRFSTRWRNARRRNSESFYLKFLLPGLLLTFLAVWIAWAAWKFLQSISHRGLQNLQYGSIPVTVITIVWAAMKALMSVFKPVSQQMSGYFSLTDYSKNLGYQYKVISDVIFLKEEIGKKPYFICSFIAGEKCKNWFGLWEDNIEQTSVPKYSSAPAAKLRIIAFVDDLHRCEDGAMLRVLWAIDQVFKVCEIDVILAMNRNVIKAVYKRSSHDQDEDLVDNFISKIKLPVDLPDPDDDEWKSFLQSELGREPQLRESTEPDTRVEGNSEEGKPYFHDVSRAVEEEREGENKSGEETCDKTDRDMERGTFTRNFEGCIPFSCGWLRKREQGISSFWQKVQNWLKCVIHILYILACHVISQPNPPFDDKSKYMVATPPLVRRARELRETVTFSYSDHEVQTFEAMTEVSSDNLKFPREWKRYLTYYNFARNVASKRARKGIINYPAYWETEFAVWTFACWQWEGEMNILIKDWNDYACIKEDGEQPSLKDIVSNYIEQRWPHWQPQTGGREIEESILVKKALDTIYNMSVKGVQGFKELSFKGNMSHVPKDDRSQLLLSIQGKGYSPLEISNIIKEDQKEQERWNNLTEALATVKDVSMQGIQCFQQFRFHCLPKDLSLAEKS</sequence>
<evidence type="ECO:0000256" key="2">
    <source>
        <dbReference type="ARBA" id="ARBA00023043"/>
    </source>
</evidence>
<organism evidence="9">
    <name type="scientific">Wollemia nobilis</name>
    <dbReference type="NCBI Taxonomy" id="56998"/>
    <lineage>
        <taxon>Eukaryota</taxon>
        <taxon>Viridiplantae</taxon>
        <taxon>Streptophyta</taxon>
        <taxon>Embryophyta</taxon>
        <taxon>Tracheophyta</taxon>
        <taxon>Spermatophyta</taxon>
        <taxon>Pinopsida</taxon>
        <taxon>Pinidae</taxon>
        <taxon>Conifers II</taxon>
        <taxon>Araucariales</taxon>
        <taxon>Araucariaceae</taxon>
        <taxon>Wollemia</taxon>
    </lineage>
</organism>
<dbReference type="InterPro" id="IPR027417">
    <property type="entry name" value="P-loop_NTPase"/>
</dbReference>
<keyword evidence="1" id="KW-0677">Repeat</keyword>
<dbReference type="PROSITE" id="PS50088">
    <property type="entry name" value="ANK_REPEAT"/>
    <property type="match status" value="2"/>
</dbReference>
<keyword evidence="6" id="KW-1133">Transmembrane helix</keyword>
<dbReference type="GO" id="GO:0071356">
    <property type="term" value="P:cellular response to tumor necrosis factor"/>
    <property type="evidence" value="ECO:0007669"/>
    <property type="project" value="TreeGrafter"/>
</dbReference>
<dbReference type="PANTHER" id="PTHR46680:SF3">
    <property type="entry name" value="NF-KAPPA-B INHIBITOR CACTUS"/>
    <property type="match status" value="1"/>
</dbReference>
<evidence type="ECO:0000313" key="9">
    <source>
        <dbReference type="EMBL" id="JAG87425.1"/>
    </source>
</evidence>
<protein>
    <submittedName>
        <fullName evidence="9">TSA: Wollemia nobilis Ref_Wollemi_Transcript_12548_4890 transcribed RNA sequence</fullName>
    </submittedName>
    <submittedName>
        <fullName evidence="8">TSA: Wollemia nobilis Ref_Wollemi_Transcript_12550_4878 transcribed RNA sequence</fullName>
    </submittedName>
</protein>
<dbReference type="InterPro" id="IPR002110">
    <property type="entry name" value="Ankyrin_rpt"/>
</dbReference>
<reference evidence="9" key="1">
    <citation type="submission" date="2015-02" db="EMBL/GenBank/DDBJ databases">
        <title>A transcriptome of Wollemia nobilis - a relic of Gondwana.</title>
        <authorList>
            <person name="Chia J.Y."/>
            <person name="Leong Y.S."/>
            <person name="Abdul Karim S."/>
            <person name="Wan Azmi N."/>
            <person name="Hercus R."/>
            <person name="Croft L."/>
        </authorList>
    </citation>
    <scope>NUCLEOTIDE SEQUENCE</scope>
    <source>
        <strain evidence="9">MaeBrown</strain>
        <tissue evidence="9">Leaf</tissue>
    </source>
</reference>
<keyword evidence="6" id="KW-0812">Transmembrane</keyword>
<dbReference type="Pfam" id="PF12796">
    <property type="entry name" value="Ank_2"/>
    <property type="match status" value="1"/>
</dbReference>
<dbReference type="InterPro" id="IPR036770">
    <property type="entry name" value="Ankyrin_rpt-contain_sf"/>
</dbReference>
<feature type="transmembrane region" description="Helical" evidence="6">
    <location>
        <begin position="827"/>
        <end position="849"/>
    </location>
</feature>
<feature type="region of interest" description="Disordered" evidence="5">
    <location>
        <begin position="1090"/>
        <end position="1109"/>
    </location>
</feature>
<feature type="domain" description="KAP NTPase" evidence="7">
    <location>
        <begin position="634"/>
        <end position="1071"/>
    </location>
</feature>
<dbReference type="EMBL" id="GCHU01012475">
    <property type="protein sequence ID" value="JAG87423.1"/>
    <property type="molecule type" value="Transcribed_RNA"/>
</dbReference>
<feature type="repeat" description="ANK" evidence="3">
    <location>
        <begin position="428"/>
        <end position="449"/>
    </location>
</feature>
<dbReference type="EMBL" id="GCHU01012473">
    <property type="protein sequence ID" value="JAG87425.1"/>
    <property type="molecule type" value="Transcribed_RNA"/>
</dbReference>
<dbReference type="Gene3D" id="1.25.40.20">
    <property type="entry name" value="Ankyrin repeat-containing domain"/>
    <property type="match status" value="1"/>
</dbReference>
<evidence type="ECO:0000259" key="7">
    <source>
        <dbReference type="Pfam" id="PF07693"/>
    </source>
</evidence>
<feature type="repeat" description="ANK" evidence="3">
    <location>
        <begin position="468"/>
        <end position="500"/>
    </location>
</feature>
<keyword evidence="6" id="KW-0472">Membrane</keyword>
<keyword evidence="2 3" id="KW-0040">ANK repeat</keyword>
<dbReference type="Pfam" id="PF07693">
    <property type="entry name" value="KAP_NTPase"/>
    <property type="match status" value="1"/>
</dbReference>
<dbReference type="SUPFAM" id="SSF48403">
    <property type="entry name" value="Ankyrin repeat"/>
    <property type="match status" value="1"/>
</dbReference>
<keyword evidence="4" id="KW-0175">Coiled coil</keyword>
<dbReference type="InterPro" id="IPR051070">
    <property type="entry name" value="NF-kappa-B_inhibitor"/>
</dbReference>
<accession>A0A0C9QRP6</accession>
<dbReference type="SUPFAM" id="SSF52540">
    <property type="entry name" value="P-loop containing nucleoside triphosphate hydrolases"/>
    <property type="match status" value="1"/>
</dbReference>
<feature type="coiled-coil region" evidence="4">
    <location>
        <begin position="551"/>
        <end position="578"/>
    </location>
</feature>
<name>A0A0C9QRP6_9CONI</name>
<dbReference type="SMART" id="SM00248">
    <property type="entry name" value="ANK"/>
    <property type="match status" value="6"/>
</dbReference>
<evidence type="ECO:0000256" key="3">
    <source>
        <dbReference type="PROSITE-ProRule" id="PRU00023"/>
    </source>
</evidence>
<feature type="transmembrane region" description="Helical" evidence="6">
    <location>
        <begin position="869"/>
        <end position="888"/>
    </location>
</feature>
<dbReference type="InterPro" id="IPR011646">
    <property type="entry name" value="KAP_P-loop"/>
</dbReference>
<evidence type="ECO:0000256" key="6">
    <source>
        <dbReference type="SAM" id="Phobius"/>
    </source>
</evidence>
<proteinExistence type="predicted"/>
<evidence type="ECO:0000256" key="4">
    <source>
        <dbReference type="SAM" id="Coils"/>
    </source>
</evidence>
<dbReference type="GO" id="GO:0051059">
    <property type="term" value="F:NF-kappaB binding"/>
    <property type="evidence" value="ECO:0007669"/>
    <property type="project" value="TreeGrafter"/>
</dbReference>
<feature type="region of interest" description="Disordered" evidence="5">
    <location>
        <begin position="1058"/>
        <end position="1081"/>
    </location>
</feature>
<evidence type="ECO:0000256" key="5">
    <source>
        <dbReference type="SAM" id="MobiDB-lite"/>
    </source>
</evidence>
<dbReference type="PROSITE" id="PS50297">
    <property type="entry name" value="ANK_REP_REGION"/>
    <property type="match status" value="2"/>
</dbReference>